<keyword evidence="2 10" id="KW-0645">Protease</keyword>
<comment type="caution">
    <text evidence="13">The sequence shown here is derived from an EMBL/GenBank/DDBJ whole genome shotgun (WGS) entry which is preliminary data.</text>
</comment>
<dbReference type="Proteomes" id="UP000286716">
    <property type="component" value="Unassembled WGS sequence"/>
</dbReference>
<evidence type="ECO:0000256" key="8">
    <source>
        <dbReference type="ARBA" id="ARBA00023049"/>
    </source>
</evidence>
<keyword evidence="9 11" id="KW-0472">Membrane</keyword>
<gene>
    <name evidence="13" type="ORF">DMA12_24395</name>
</gene>
<evidence type="ECO:0000256" key="6">
    <source>
        <dbReference type="ARBA" id="ARBA00022833"/>
    </source>
</evidence>
<feature type="transmembrane region" description="Helical" evidence="11">
    <location>
        <begin position="195"/>
        <end position="214"/>
    </location>
</feature>
<evidence type="ECO:0000256" key="9">
    <source>
        <dbReference type="ARBA" id="ARBA00023136"/>
    </source>
</evidence>
<keyword evidence="4" id="KW-0479">Metal-binding</keyword>
<name>A0A428WEE1_AMYBA</name>
<evidence type="ECO:0000256" key="3">
    <source>
        <dbReference type="ARBA" id="ARBA00022692"/>
    </source>
</evidence>
<reference evidence="13 14" key="1">
    <citation type="submission" date="2018-05" db="EMBL/GenBank/DDBJ databases">
        <title>Evolution of GPA BGCs.</title>
        <authorList>
            <person name="Waglechner N."/>
            <person name="Wright G.D."/>
        </authorList>
    </citation>
    <scope>NUCLEOTIDE SEQUENCE [LARGE SCALE GENOMIC DNA]</scope>
    <source>
        <strain evidence="13 14">DSM 5908</strain>
    </source>
</reference>
<keyword evidence="5 10" id="KW-0378">Hydrolase</keyword>
<protein>
    <submittedName>
        <fullName evidence="13">Peptidase M48</fullName>
    </submittedName>
</protein>
<evidence type="ECO:0000256" key="1">
    <source>
        <dbReference type="ARBA" id="ARBA00022475"/>
    </source>
</evidence>
<dbReference type="EMBL" id="QHHU01000034">
    <property type="protein sequence ID" value="RSM41464.1"/>
    <property type="molecule type" value="Genomic_DNA"/>
</dbReference>
<dbReference type="PANTHER" id="PTHR43221">
    <property type="entry name" value="PROTEASE HTPX"/>
    <property type="match status" value="1"/>
</dbReference>
<evidence type="ECO:0000256" key="7">
    <source>
        <dbReference type="ARBA" id="ARBA00022989"/>
    </source>
</evidence>
<keyword evidence="14" id="KW-1185">Reference proteome</keyword>
<evidence type="ECO:0000259" key="12">
    <source>
        <dbReference type="Pfam" id="PF01435"/>
    </source>
</evidence>
<dbReference type="Gene3D" id="3.30.2010.10">
    <property type="entry name" value="Metalloproteases ('zincins'), catalytic domain"/>
    <property type="match status" value="1"/>
</dbReference>
<feature type="transmembrane region" description="Helical" evidence="11">
    <location>
        <begin position="12"/>
        <end position="37"/>
    </location>
</feature>
<keyword evidence="8 10" id="KW-0482">Metalloprotease</keyword>
<accession>A0A428WEE1</accession>
<organism evidence="13 14">
    <name type="scientific">Amycolatopsis balhimycina DSM 5908</name>
    <dbReference type="NCBI Taxonomy" id="1081091"/>
    <lineage>
        <taxon>Bacteria</taxon>
        <taxon>Bacillati</taxon>
        <taxon>Actinomycetota</taxon>
        <taxon>Actinomycetes</taxon>
        <taxon>Pseudonocardiales</taxon>
        <taxon>Pseudonocardiaceae</taxon>
        <taxon>Amycolatopsis</taxon>
    </lineage>
</organism>
<dbReference type="AlphaFoldDB" id="A0A428WEE1"/>
<evidence type="ECO:0000256" key="11">
    <source>
        <dbReference type="SAM" id="Phobius"/>
    </source>
</evidence>
<feature type="domain" description="Peptidase M48" evidence="12">
    <location>
        <begin position="90"/>
        <end position="291"/>
    </location>
</feature>
<comment type="cofactor">
    <cofactor evidence="10">
        <name>Zn(2+)</name>
        <dbReference type="ChEBI" id="CHEBI:29105"/>
    </cofactor>
    <text evidence="10">Binds 1 zinc ion per subunit.</text>
</comment>
<evidence type="ECO:0000256" key="10">
    <source>
        <dbReference type="RuleBase" id="RU003983"/>
    </source>
</evidence>
<proteinExistence type="inferred from homology"/>
<dbReference type="PANTHER" id="PTHR43221:SF2">
    <property type="entry name" value="PROTEASE HTPX HOMOLOG"/>
    <property type="match status" value="1"/>
</dbReference>
<dbReference type="RefSeq" id="WP_020644502.1">
    <property type="nucleotide sequence ID" value="NZ_QHHU01000034.1"/>
</dbReference>
<sequence length="295" mass="32267">MSEVERGRSSPDLSAVLAVVLAVPLVASGLLVLALLGKLVWPAYFWVVPAGWVPAGGITFVPAFEYFLLPLVFGLRSPTARELARLTPSWQAVCAAAGVDGGRYRLWVDRSRELNAFAAGGRTVAVTRTALDLPPPGLAAILAHELGHHLAGHTRISLFVWWLELPARILARLVRLLALVVPYVGRAFAPFGRPVAVLVTVLLTLGILTALAFLDPWLLLAPLLGPVLAWSKRLGEYRADLMAARLGYGPELIALLKEWITLHRGDERRLRARLLASHPAHIDRIKRLKDRGFRA</sequence>
<dbReference type="InterPro" id="IPR050083">
    <property type="entry name" value="HtpX_protease"/>
</dbReference>
<feature type="transmembrane region" description="Helical" evidence="11">
    <location>
        <begin position="43"/>
        <end position="69"/>
    </location>
</feature>
<comment type="similarity">
    <text evidence="10">Belongs to the peptidase M48 family.</text>
</comment>
<dbReference type="GO" id="GO:0006508">
    <property type="term" value="P:proteolysis"/>
    <property type="evidence" value="ECO:0007669"/>
    <property type="project" value="UniProtKB-KW"/>
</dbReference>
<evidence type="ECO:0000313" key="14">
    <source>
        <dbReference type="Proteomes" id="UP000286716"/>
    </source>
</evidence>
<keyword evidence="6 10" id="KW-0862">Zinc</keyword>
<evidence type="ECO:0000313" key="13">
    <source>
        <dbReference type="EMBL" id="RSM41464.1"/>
    </source>
</evidence>
<dbReference type="GO" id="GO:0046872">
    <property type="term" value="F:metal ion binding"/>
    <property type="evidence" value="ECO:0007669"/>
    <property type="project" value="UniProtKB-KW"/>
</dbReference>
<evidence type="ECO:0000256" key="2">
    <source>
        <dbReference type="ARBA" id="ARBA00022670"/>
    </source>
</evidence>
<keyword evidence="7 11" id="KW-1133">Transmembrane helix</keyword>
<dbReference type="GO" id="GO:0004222">
    <property type="term" value="F:metalloendopeptidase activity"/>
    <property type="evidence" value="ECO:0007669"/>
    <property type="project" value="InterPro"/>
</dbReference>
<dbReference type="OrthoDB" id="3474767at2"/>
<dbReference type="Pfam" id="PF01435">
    <property type="entry name" value="Peptidase_M48"/>
    <property type="match status" value="1"/>
</dbReference>
<evidence type="ECO:0000256" key="5">
    <source>
        <dbReference type="ARBA" id="ARBA00022801"/>
    </source>
</evidence>
<keyword evidence="1" id="KW-1003">Cell membrane</keyword>
<dbReference type="InterPro" id="IPR001915">
    <property type="entry name" value="Peptidase_M48"/>
</dbReference>
<evidence type="ECO:0000256" key="4">
    <source>
        <dbReference type="ARBA" id="ARBA00022723"/>
    </source>
</evidence>
<keyword evidence="3 11" id="KW-0812">Transmembrane</keyword>